<protein>
    <submittedName>
        <fullName evidence="3">Uncharacterized protein</fullName>
    </submittedName>
</protein>
<proteinExistence type="predicted"/>
<evidence type="ECO:0000313" key="2">
    <source>
        <dbReference type="Proteomes" id="UP000887566"/>
    </source>
</evidence>
<dbReference type="Proteomes" id="UP000887566">
    <property type="component" value="Unplaced"/>
</dbReference>
<keyword evidence="1" id="KW-1133">Transmembrane helix</keyword>
<sequence>MAISMKGGAVDDEGQRVAEIQWNPSFRRRRRTIVRVETEGIIADDRRFKAIRRRVSARRTARRRFLRLVGPGRDRWCSADIDILRTNDLRPIVAIVGYLAGRLSRERPTTTPLSVFFLRRRRTLGSIAARSFRRRMTLAFVQLSAVFLALLRFNMVLRVCACRCHHCCMLASADCNFIFYAFLALPMGNNAAVLFGMVLRLQLFAHAPPVLGCVRITSALLVLRFLLQALPRNSIRVRHASERAVYCKRPFMAAINALVVVTQKRCSAIVHPVVGLAF</sequence>
<keyword evidence="1" id="KW-0812">Transmembrane</keyword>
<reference evidence="3" key="1">
    <citation type="submission" date="2022-11" db="UniProtKB">
        <authorList>
            <consortium name="WormBaseParasite"/>
        </authorList>
    </citation>
    <scope>IDENTIFICATION</scope>
</reference>
<feature type="transmembrane region" description="Helical" evidence="1">
    <location>
        <begin position="205"/>
        <end position="227"/>
    </location>
</feature>
<dbReference type="AlphaFoldDB" id="A0A914UP27"/>
<accession>A0A914UP27</accession>
<evidence type="ECO:0000313" key="3">
    <source>
        <dbReference type="WBParaSite" id="PSAMB.scaffold1127size35610.g11151.t1"/>
    </source>
</evidence>
<feature type="transmembrane region" description="Helical" evidence="1">
    <location>
        <begin position="177"/>
        <end position="199"/>
    </location>
</feature>
<keyword evidence="1" id="KW-0472">Membrane</keyword>
<name>A0A914UP27_9BILA</name>
<feature type="transmembrane region" description="Helical" evidence="1">
    <location>
        <begin position="136"/>
        <end position="157"/>
    </location>
</feature>
<organism evidence="2 3">
    <name type="scientific">Plectus sambesii</name>
    <dbReference type="NCBI Taxonomy" id="2011161"/>
    <lineage>
        <taxon>Eukaryota</taxon>
        <taxon>Metazoa</taxon>
        <taxon>Ecdysozoa</taxon>
        <taxon>Nematoda</taxon>
        <taxon>Chromadorea</taxon>
        <taxon>Plectida</taxon>
        <taxon>Plectina</taxon>
        <taxon>Plectoidea</taxon>
        <taxon>Plectidae</taxon>
        <taxon>Plectus</taxon>
    </lineage>
</organism>
<keyword evidence="2" id="KW-1185">Reference proteome</keyword>
<evidence type="ECO:0000256" key="1">
    <source>
        <dbReference type="SAM" id="Phobius"/>
    </source>
</evidence>
<dbReference type="WBParaSite" id="PSAMB.scaffold1127size35610.g11151.t1">
    <property type="protein sequence ID" value="PSAMB.scaffold1127size35610.g11151.t1"/>
    <property type="gene ID" value="PSAMB.scaffold1127size35610.g11151"/>
</dbReference>